<dbReference type="SUPFAM" id="SSF50129">
    <property type="entry name" value="GroES-like"/>
    <property type="match status" value="1"/>
</dbReference>
<name>A0A2T0VCH9_9MICO</name>
<sequence>MFRSIFVTRAEDKSVHAALRENTTDDDLGPGDVLIDVTWSGINYKDGMALAGDRGVMRTNELIPGIDLVGTIAQIGAGTRADSLAADSAPDDRSPEADAAGLRVGDAVLLNGWGIGETHNGGLSERARVDSDWLVPLPKGISPRRAAAIGTAGFTAALSVLALERGGLGRGAADGSGEVLVTGASGGVGSIAIALLAAAGHRVVASSGRPEHRDYLLSLGASEVIGRDELESAGRPLQSQRWAGVIDGVGGQTLAAALAQTQYGATVAACGMVGGVELPTTVLPFILRGIHLSGINSVECPRELRLAAWGRLARDLDLDLLDSLTTEIPLADAITAGEQILAGKLHGRTVVNVRA</sequence>
<dbReference type="CDD" id="cd08288">
    <property type="entry name" value="MDR_yhdh"/>
    <property type="match status" value="1"/>
</dbReference>
<dbReference type="OrthoDB" id="9782155at2"/>
<proteinExistence type="predicted"/>
<dbReference type="SMART" id="SM00829">
    <property type="entry name" value="PKS_ER"/>
    <property type="match status" value="1"/>
</dbReference>
<keyword evidence="3" id="KW-1185">Reference proteome</keyword>
<dbReference type="InterPro" id="IPR051397">
    <property type="entry name" value="Zn-ADH-like_protein"/>
</dbReference>
<gene>
    <name evidence="2" type="ORF">B0I08_10550</name>
</gene>
<evidence type="ECO:0000259" key="1">
    <source>
        <dbReference type="SMART" id="SM00829"/>
    </source>
</evidence>
<comment type="caution">
    <text evidence="2">The sequence shown here is derived from an EMBL/GenBank/DDBJ whole genome shotgun (WGS) entry which is preliminary data.</text>
</comment>
<protein>
    <submittedName>
        <fullName evidence="2">Acrylyl-CoA reductase (NADPH)</fullName>
    </submittedName>
</protein>
<organism evidence="2 3">
    <name type="scientific">Glaciihabitans tibetensis</name>
    <dbReference type="NCBI Taxonomy" id="1266600"/>
    <lineage>
        <taxon>Bacteria</taxon>
        <taxon>Bacillati</taxon>
        <taxon>Actinomycetota</taxon>
        <taxon>Actinomycetes</taxon>
        <taxon>Micrococcales</taxon>
        <taxon>Microbacteriaceae</taxon>
        <taxon>Glaciihabitans</taxon>
    </lineage>
</organism>
<dbReference type="InterPro" id="IPR013149">
    <property type="entry name" value="ADH-like_C"/>
</dbReference>
<reference evidence="2 3" key="1">
    <citation type="submission" date="2018-03" db="EMBL/GenBank/DDBJ databases">
        <title>Genomic Encyclopedia of Type Strains, Phase III (KMG-III): the genomes of soil and plant-associated and newly described type strains.</title>
        <authorList>
            <person name="Whitman W."/>
        </authorList>
    </citation>
    <scope>NUCLEOTIDE SEQUENCE [LARGE SCALE GENOMIC DNA]</scope>
    <source>
        <strain evidence="2 3">CGMCC 1.12484</strain>
    </source>
</reference>
<dbReference type="GO" id="GO:0043957">
    <property type="term" value="F:acryloyl-CoA reductase (NADPH) activity"/>
    <property type="evidence" value="ECO:0007669"/>
    <property type="project" value="TreeGrafter"/>
</dbReference>
<dbReference type="SUPFAM" id="SSF51735">
    <property type="entry name" value="NAD(P)-binding Rossmann-fold domains"/>
    <property type="match status" value="1"/>
</dbReference>
<dbReference type="InterPro" id="IPR036291">
    <property type="entry name" value="NAD(P)-bd_dom_sf"/>
</dbReference>
<dbReference type="Pfam" id="PF00107">
    <property type="entry name" value="ADH_zinc_N"/>
    <property type="match status" value="1"/>
</dbReference>
<dbReference type="EMBL" id="PVTL01000005">
    <property type="protein sequence ID" value="PRY67889.1"/>
    <property type="molecule type" value="Genomic_DNA"/>
</dbReference>
<dbReference type="InterPro" id="IPR011032">
    <property type="entry name" value="GroES-like_sf"/>
</dbReference>
<dbReference type="Gene3D" id="3.40.50.720">
    <property type="entry name" value="NAD(P)-binding Rossmann-like Domain"/>
    <property type="match status" value="1"/>
</dbReference>
<dbReference type="InterPro" id="IPR014188">
    <property type="entry name" value="Acrylyl-CoA_reductase_AcuI"/>
</dbReference>
<feature type="domain" description="Enoyl reductase (ER)" evidence="1">
    <location>
        <begin position="10"/>
        <end position="351"/>
    </location>
</feature>
<dbReference type="InterPro" id="IPR013154">
    <property type="entry name" value="ADH-like_N"/>
</dbReference>
<dbReference type="AlphaFoldDB" id="A0A2T0VCH9"/>
<dbReference type="Proteomes" id="UP000237983">
    <property type="component" value="Unassembled WGS sequence"/>
</dbReference>
<accession>A0A2T0VCH9</accession>
<dbReference type="RefSeq" id="WP_106212427.1">
    <property type="nucleotide sequence ID" value="NZ_PVTL01000005.1"/>
</dbReference>
<dbReference type="PANTHER" id="PTHR43677">
    <property type="entry name" value="SHORT-CHAIN DEHYDROGENASE/REDUCTASE"/>
    <property type="match status" value="1"/>
</dbReference>
<evidence type="ECO:0000313" key="2">
    <source>
        <dbReference type="EMBL" id="PRY67889.1"/>
    </source>
</evidence>
<dbReference type="PANTHER" id="PTHR43677:SF1">
    <property type="entry name" value="ACRYLYL-COA REDUCTASE ACUI-RELATED"/>
    <property type="match status" value="1"/>
</dbReference>
<dbReference type="InterPro" id="IPR020843">
    <property type="entry name" value="ER"/>
</dbReference>
<dbReference type="Gene3D" id="3.90.180.10">
    <property type="entry name" value="Medium-chain alcohol dehydrogenases, catalytic domain"/>
    <property type="match status" value="1"/>
</dbReference>
<dbReference type="Pfam" id="PF08240">
    <property type="entry name" value="ADH_N"/>
    <property type="match status" value="1"/>
</dbReference>
<dbReference type="NCBIfam" id="TIGR02823">
    <property type="entry name" value="oxido_YhdH"/>
    <property type="match status" value="1"/>
</dbReference>
<evidence type="ECO:0000313" key="3">
    <source>
        <dbReference type="Proteomes" id="UP000237983"/>
    </source>
</evidence>